<name>A0A9W7QKN2_BACCE</name>
<dbReference type="Proteomes" id="UP000475765">
    <property type="component" value="Unassembled WGS sequence"/>
</dbReference>
<sequence>MGSANGQIGQRDSGGGDIGWEGFLEAIVGQVEIVSSYYGYTEEYVLDHTLYWLRRKVEQALQEKYDAHTNSVRGQFQSYLLLLDSLFNKGAEFNKILPPTREQAIANSQDNKDDTVANEPGQYDKTQWWLTPNEG</sequence>
<accession>A0A9W7QKN2</accession>
<comment type="caution">
    <text evidence="1">The sequence shown here is derived from an EMBL/GenBank/DDBJ whole genome shotgun (WGS) entry which is preliminary data.</text>
</comment>
<reference evidence="1 2" key="1">
    <citation type="submission" date="2019-10" db="EMBL/GenBank/DDBJ databases">
        <title>Bacillus from the desert of Cuatro Cinegas, Coahuila.</title>
        <authorList>
            <person name="Olmedo-Alvarez G."/>
            <person name="Saldana S."/>
            <person name="Barcelo D."/>
        </authorList>
    </citation>
    <scope>NUCLEOTIDE SEQUENCE [LARGE SCALE GENOMIC DNA]</scope>
    <source>
        <strain evidence="1 2">CH417_13T</strain>
    </source>
</reference>
<dbReference type="RefSeq" id="WP_151521477.1">
    <property type="nucleotide sequence ID" value="NZ_WBPL01000011.1"/>
</dbReference>
<gene>
    <name evidence="1" type="ORF">F8172_00245</name>
</gene>
<dbReference type="EMBL" id="WBPP01000001">
    <property type="protein sequence ID" value="KAB2400741.1"/>
    <property type="molecule type" value="Genomic_DNA"/>
</dbReference>
<protein>
    <submittedName>
        <fullName evidence="1">Uncharacterized protein</fullName>
    </submittedName>
</protein>
<evidence type="ECO:0000313" key="1">
    <source>
        <dbReference type="EMBL" id="KAB2400741.1"/>
    </source>
</evidence>
<dbReference type="AlphaFoldDB" id="A0A9W7QKN2"/>
<proteinExistence type="predicted"/>
<evidence type="ECO:0000313" key="2">
    <source>
        <dbReference type="Proteomes" id="UP000475765"/>
    </source>
</evidence>
<organism evidence="1 2">
    <name type="scientific">Bacillus cereus</name>
    <dbReference type="NCBI Taxonomy" id="1396"/>
    <lineage>
        <taxon>Bacteria</taxon>
        <taxon>Bacillati</taxon>
        <taxon>Bacillota</taxon>
        <taxon>Bacilli</taxon>
        <taxon>Bacillales</taxon>
        <taxon>Bacillaceae</taxon>
        <taxon>Bacillus</taxon>
        <taxon>Bacillus cereus group</taxon>
    </lineage>
</organism>